<reference evidence="6 7" key="1">
    <citation type="submission" date="2023-07" db="EMBL/GenBank/DDBJ databases">
        <title>Genomic Encyclopedia of Type Strains, Phase IV (KMG-IV): sequencing the most valuable type-strain genomes for metagenomic binning, comparative biology and taxonomic classification.</title>
        <authorList>
            <person name="Goeker M."/>
        </authorList>
    </citation>
    <scope>NUCLEOTIDE SEQUENCE [LARGE SCALE GENOMIC DNA]</scope>
    <source>
        <strain evidence="6 7">DSM 19922</strain>
    </source>
</reference>
<dbReference type="InterPro" id="IPR051212">
    <property type="entry name" value="Type-I_RE_S_subunit"/>
</dbReference>
<accession>A0ABU0MEV4</accession>
<dbReference type="GO" id="GO:0009035">
    <property type="term" value="F:type I site-specific deoxyribonuclease activity"/>
    <property type="evidence" value="ECO:0007669"/>
    <property type="project" value="UniProtKB-EC"/>
</dbReference>
<evidence type="ECO:0000256" key="3">
    <source>
        <dbReference type="ARBA" id="ARBA00023125"/>
    </source>
</evidence>
<dbReference type="EMBL" id="JAUSVU010000002">
    <property type="protein sequence ID" value="MDQ0531972.1"/>
    <property type="molecule type" value="Genomic_DNA"/>
</dbReference>
<comment type="similarity">
    <text evidence="1">Belongs to the type-I restriction system S methylase family.</text>
</comment>
<sequence length="373" mass="41378">MQDWLVRESREVARKTLNLGELAQAPVRLAPLAEQRRIVEKIEVLATRSRRAREALDTLPALIDRYRQSVLAAAFRGDLTAEWREKQNGLQPISDAELSGLRRQLWDAVQKGVNTGRKSRYQSAEDIAQEGAELPEGWRWVTVDELCPIVQYGTSAKTTEQDGVVVLRMGNIQSGTIVFDSIKSLPEEHEEFPALLLDKGDLLFNRTNSPELVGKCAVFEGYSTSCSFASYLIRLKVAGLNPRLLAAYINSPFGRMWARGVVSQQVGQANINGSKLKALVAPLPPVEEQEMILRKLKAHDEAIARVIDQHRVGATRLANLNQSILAKAFRGELVPQDPNDEPASVLLERIRAERAAAGPAPRRERRPKAEAGG</sequence>
<gene>
    <name evidence="6" type="ORF">QO018_000808</name>
</gene>
<dbReference type="Pfam" id="PF01420">
    <property type="entry name" value="Methylase_S"/>
    <property type="match status" value="1"/>
</dbReference>
<dbReference type="PANTHER" id="PTHR43140">
    <property type="entry name" value="TYPE-1 RESTRICTION ENZYME ECOKI SPECIFICITY PROTEIN"/>
    <property type="match status" value="1"/>
</dbReference>
<dbReference type="CDD" id="cd17524">
    <property type="entry name" value="RMtype1_S_EcoUTORF5051P-TRD2-CR2_like"/>
    <property type="match status" value="1"/>
</dbReference>
<keyword evidence="2" id="KW-0680">Restriction system</keyword>
<evidence type="ECO:0000256" key="4">
    <source>
        <dbReference type="SAM" id="MobiDB-lite"/>
    </source>
</evidence>
<dbReference type="PANTHER" id="PTHR43140:SF1">
    <property type="entry name" value="TYPE I RESTRICTION ENZYME ECOKI SPECIFICITY SUBUNIT"/>
    <property type="match status" value="1"/>
</dbReference>
<organism evidence="6 7">
    <name type="scientific">Azospirillum picis</name>
    <dbReference type="NCBI Taxonomy" id="488438"/>
    <lineage>
        <taxon>Bacteria</taxon>
        <taxon>Pseudomonadati</taxon>
        <taxon>Pseudomonadota</taxon>
        <taxon>Alphaproteobacteria</taxon>
        <taxon>Rhodospirillales</taxon>
        <taxon>Azospirillaceae</taxon>
        <taxon>Azospirillum</taxon>
    </lineage>
</organism>
<dbReference type="EC" id="3.1.21.3" evidence="6"/>
<dbReference type="SUPFAM" id="SSF116734">
    <property type="entry name" value="DNA methylase specificity domain"/>
    <property type="match status" value="2"/>
</dbReference>
<comment type="caution">
    <text evidence="6">The sequence shown here is derived from an EMBL/GenBank/DDBJ whole genome shotgun (WGS) entry which is preliminary data.</text>
</comment>
<protein>
    <submittedName>
        <fullName evidence="6">Type I restriction enzyme S subunit</fullName>
        <ecNumber evidence="6">3.1.21.3</ecNumber>
    </submittedName>
</protein>
<evidence type="ECO:0000313" key="6">
    <source>
        <dbReference type="EMBL" id="MDQ0531972.1"/>
    </source>
</evidence>
<keyword evidence="7" id="KW-1185">Reference proteome</keyword>
<evidence type="ECO:0000313" key="7">
    <source>
        <dbReference type="Proteomes" id="UP001244552"/>
    </source>
</evidence>
<feature type="domain" description="Type I restriction modification DNA specificity" evidence="5">
    <location>
        <begin position="135"/>
        <end position="303"/>
    </location>
</feature>
<feature type="region of interest" description="Disordered" evidence="4">
    <location>
        <begin position="352"/>
        <end position="373"/>
    </location>
</feature>
<evidence type="ECO:0000256" key="1">
    <source>
        <dbReference type="ARBA" id="ARBA00010923"/>
    </source>
</evidence>
<dbReference type="Proteomes" id="UP001244552">
    <property type="component" value="Unassembled WGS sequence"/>
</dbReference>
<keyword evidence="6" id="KW-0378">Hydrolase</keyword>
<dbReference type="InterPro" id="IPR000055">
    <property type="entry name" value="Restrct_endonuc_typeI_TRD"/>
</dbReference>
<keyword evidence="3" id="KW-0238">DNA-binding</keyword>
<dbReference type="InterPro" id="IPR044946">
    <property type="entry name" value="Restrct_endonuc_typeI_TRD_sf"/>
</dbReference>
<evidence type="ECO:0000259" key="5">
    <source>
        <dbReference type="Pfam" id="PF01420"/>
    </source>
</evidence>
<proteinExistence type="inferred from homology"/>
<name>A0ABU0MEV4_9PROT</name>
<dbReference type="Gene3D" id="3.90.220.20">
    <property type="entry name" value="DNA methylase specificity domains"/>
    <property type="match status" value="2"/>
</dbReference>
<evidence type="ECO:0000256" key="2">
    <source>
        <dbReference type="ARBA" id="ARBA00022747"/>
    </source>
</evidence>